<protein>
    <submittedName>
        <fullName evidence="1">Uncharacterized protein</fullName>
    </submittedName>
</protein>
<dbReference type="EMBL" id="CAJOBC010114231">
    <property type="protein sequence ID" value="CAF4543876.1"/>
    <property type="molecule type" value="Genomic_DNA"/>
</dbReference>
<evidence type="ECO:0000313" key="1">
    <source>
        <dbReference type="EMBL" id="CAF4543876.1"/>
    </source>
</evidence>
<proteinExistence type="predicted"/>
<name>A0A8S2Y9M0_9BILA</name>
<gene>
    <name evidence="1" type="ORF">SRO942_LOCUS46705</name>
</gene>
<accession>A0A8S2Y9M0</accession>
<sequence>MLANELMQHERSADLVSIFNRYGHTCSYQTIRKLHEHAAKKQGDGYQLPNTVLSNCFAVKCADNFDINRDTVHGTGSFHIMNQIIIQNPQNIIQISMASATTEKSNHHAEPITTMSIRHHNTSGSNLSLHPSESNVNTLAITRTSIIGSRLYIPFENNSLDIPLLAYGLIKYYCSSVNRDMALLTGFFSTHYYTQSRPAHIISFCSPINEDPSSQTCAKICLQMTKRSILDTNLQTELYLLAMKKFTQIVV</sequence>
<reference evidence="1" key="1">
    <citation type="submission" date="2021-02" db="EMBL/GenBank/DDBJ databases">
        <authorList>
            <person name="Nowell W R."/>
        </authorList>
    </citation>
    <scope>NUCLEOTIDE SEQUENCE</scope>
</reference>
<dbReference type="Proteomes" id="UP000681722">
    <property type="component" value="Unassembled WGS sequence"/>
</dbReference>
<organism evidence="1 2">
    <name type="scientific">Didymodactylos carnosus</name>
    <dbReference type="NCBI Taxonomy" id="1234261"/>
    <lineage>
        <taxon>Eukaryota</taxon>
        <taxon>Metazoa</taxon>
        <taxon>Spiralia</taxon>
        <taxon>Gnathifera</taxon>
        <taxon>Rotifera</taxon>
        <taxon>Eurotatoria</taxon>
        <taxon>Bdelloidea</taxon>
        <taxon>Philodinida</taxon>
        <taxon>Philodinidae</taxon>
        <taxon>Didymodactylos</taxon>
    </lineage>
</organism>
<evidence type="ECO:0000313" key="2">
    <source>
        <dbReference type="Proteomes" id="UP000681722"/>
    </source>
</evidence>
<comment type="caution">
    <text evidence="1">The sequence shown here is derived from an EMBL/GenBank/DDBJ whole genome shotgun (WGS) entry which is preliminary data.</text>
</comment>
<dbReference type="AlphaFoldDB" id="A0A8S2Y9M0"/>
<feature type="non-terminal residue" evidence="1">
    <location>
        <position position="1"/>
    </location>
</feature>